<dbReference type="Gene3D" id="4.10.410.20">
    <property type="match status" value="1"/>
</dbReference>
<evidence type="ECO:0000256" key="1">
    <source>
        <dbReference type="ARBA" id="ARBA00023157"/>
    </source>
</evidence>
<proteinExistence type="predicted"/>
<sequence>MATVHISLGTLIFVVCVRSSQAVKDAGTNGYGFTTDTLKDSERESSERMAECVKNLTSFVESRGLCSSLEDTSESVLNSCANRCDQPKDNGNFLQCACDDKCLAYKDCCEDMDRECPETYQRGRNTYGRFGVNLVCKEWALIGHREQQTIQPKSASLQESTTDGGFGHFKERIENLKLLFGDLHSFLVADTVLGLLFNSYAASASWGIPDRRLAFVPQVTNLACLQFHRASPIVGILSSCVLVSMADMPTVLHRACGFKPVVSCPCWESDVIQGNLRHECPHQNQSVFSDYILLENHSGDSECTYTSNSEPHDRTPSEIVVVDELAVFKPMTGTIGRDQSLIKAKLTPLFMHDKGDELRIVDKENTNTIGPGMQVVDNNSMAVQIMPMEFLLELDNSLERKLRCESYWDPLLSCHLEECANDAIMLKNSILPWAFRGRTCMVPVSVTVEYPEAQVEVSVCTCVQIASAFTSLRLWDVSIRDTRQSGCMLKVKAFPYEKPPAELYTFPEIHAKPTDPPFLGNLSKREVRTRLEQQMWTTRQTCIDDTAEKARICFYVDDVFLQDKPVLGACLDIDPYYSAAARGGAHSNSASPLKPRQSAVCGRNPQAVHPAVRGRVNRNLPRRRH</sequence>
<organism evidence="5 6">
    <name type="scientific">Elysia chlorotica</name>
    <name type="common">Eastern emerald elysia</name>
    <name type="synonym">Sea slug</name>
    <dbReference type="NCBI Taxonomy" id="188477"/>
    <lineage>
        <taxon>Eukaryota</taxon>
        <taxon>Metazoa</taxon>
        <taxon>Spiralia</taxon>
        <taxon>Lophotrochozoa</taxon>
        <taxon>Mollusca</taxon>
        <taxon>Gastropoda</taxon>
        <taxon>Heterobranchia</taxon>
        <taxon>Euthyneura</taxon>
        <taxon>Panpulmonata</taxon>
        <taxon>Sacoglossa</taxon>
        <taxon>Placobranchoidea</taxon>
        <taxon>Plakobranchidae</taxon>
        <taxon>Elysia</taxon>
    </lineage>
</organism>
<evidence type="ECO:0000313" key="6">
    <source>
        <dbReference type="Proteomes" id="UP000271974"/>
    </source>
</evidence>
<dbReference type="OrthoDB" id="10605186at2759"/>
<comment type="caution">
    <text evidence="5">The sequence shown here is derived from an EMBL/GenBank/DDBJ whole genome shotgun (WGS) entry which is preliminary data.</text>
</comment>
<feature type="chain" id="PRO_5019044094" description="SMB domain-containing protein" evidence="3">
    <location>
        <begin position="23"/>
        <end position="625"/>
    </location>
</feature>
<evidence type="ECO:0000256" key="2">
    <source>
        <dbReference type="SAM" id="MobiDB-lite"/>
    </source>
</evidence>
<feature type="region of interest" description="Disordered" evidence="2">
    <location>
        <begin position="584"/>
        <end position="625"/>
    </location>
</feature>
<evidence type="ECO:0000256" key="3">
    <source>
        <dbReference type="SAM" id="SignalP"/>
    </source>
</evidence>
<reference evidence="5 6" key="1">
    <citation type="submission" date="2019-01" db="EMBL/GenBank/DDBJ databases">
        <title>A draft genome assembly of the solar-powered sea slug Elysia chlorotica.</title>
        <authorList>
            <person name="Cai H."/>
            <person name="Li Q."/>
            <person name="Fang X."/>
            <person name="Li J."/>
            <person name="Curtis N.E."/>
            <person name="Altenburger A."/>
            <person name="Shibata T."/>
            <person name="Feng M."/>
            <person name="Maeda T."/>
            <person name="Schwartz J.A."/>
            <person name="Shigenobu S."/>
            <person name="Lundholm N."/>
            <person name="Nishiyama T."/>
            <person name="Yang H."/>
            <person name="Hasebe M."/>
            <person name="Li S."/>
            <person name="Pierce S.K."/>
            <person name="Wang J."/>
        </authorList>
    </citation>
    <scope>NUCLEOTIDE SEQUENCE [LARGE SCALE GENOMIC DNA]</scope>
    <source>
        <strain evidence="5">EC2010</strain>
        <tissue evidence="5">Whole organism of an adult</tissue>
    </source>
</reference>
<dbReference type="SUPFAM" id="SSF90188">
    <property type="entry name" value="Somatomedin B domain"/>
    <property type="match status" value="1"/>
</dbReference>
<dbReference type="Pfam" id="PF01033">
    <property type="entry name" value="Somatomedin_B"/>
    <property type="match status" value="1"/>
</dbReference>
<feature type="signal peptide" evidence="3">
    <location>
        <begin position="1"/>
        <end position="22"/>
    </location>
</feature>
<dbReference type="InterPro" id="IPR001212">
    <property type="entry name" value="Somatomedin_B_dom"/>
</dbReference>
<accession>A0A433TQF5</accession>
<keyword evidence="3" id="KW-0732">Signal</keyword>
<keyword evidence="1" id="KW-1015">Disulfide bond</keyword>
<dbReference type="AlphaFoldDB" id="A0A433TQF5"/>
<dbReference type="EMBL" id="RQTK01000231">
    <property type="protein sequence ID" value="RUS83761.1"/>
    <property type="molecule type" value="Genomic_DNA"/>
</dbReference>
<protein>
    <recommendedName>
        <fullName evidence="4">SMB domain-containing protein</fullName>
    </recommendedName>
</protein>
<evidence type="ECO:0000313" key="5">
    <source>
        <dbReference type="EMBL" id="RUS83761.1"/>
    </source>
</evidence>
<evidence type="ECO:0000259" key="4">
    <source>
        <dbReference type="PROSITE" id="PS50958"/>
    </source>
</evidence>
<gene>
    <name evidence="5" type="ORF">EGW08_008467</name>
</gene>
<dbReference type="Proteomes" id="UP000271974">
    <property type="component" value="Unassembled WGS sequence"/>
</dbReference>
<name>A0A433TQF5_ELYCH</name>
<keyword evidence="6" id="KW-1185">Reference proteome</keyword>
<feature type="domain" description="SMB" evidence="4">
    <location>
        <begin position="76"/>
        <end position="120"/>
    </location>
</feature>
<dbReference type="PROSITE" id="PS50958">
    <property type="entry name" value="SMB_2"/>
    <property type="match status" value="1"/>
</dbReference>
<dbReference type="InterPro" id="IPR036024">
    <property type="entry name" value="Somatomedin_B-like_dom_sf"/>
</dbReference>